<dbReference type="EMBL" id="AP023420">
    <property type="protein sequence ID" value="BCK85393.1"/>
    <property type="molecule type" value="Genomic_DNA"/>
</dbReference>
<accession>A0A810QMH1</accession>
<keyword evidence="2" id="KW-1185">Reference proteome</keyword>
<sequence length="141" mass="16065">MKEYIERTTILNLLGKINPVDFGSMFDYEAHSAVQECLREISYGVENISAADVAPVVRAKWEPSDPICPVCGKSKFNGLDADIWADWQPKHCHNCATCAWYEDYQGVCFNGNSPNCADFTEPEQRCREWERKEADHEVSEP</sequence>
<dbReference type="RefSeq" id="WP_213543519.1">
    <property type="nucleotide sequence ID" value="NZ_AP023420.1"/>
</dbReference>
<evidence type="ECO:0000313" key="2">
    <source>
        <dbReference type="Proteomes" id="UP000679848"/>
    </source>
</evidence>
<name>A0A810QMH1_9FIRM</name>
<protein>
    <submittedName>
        <fullName evidence="1">Uncharacterized protein</fullName>
    </submittedName>
</protein>
<evidence type="ECO:0000313" key="1">
    <source>
        <dbReference type="EMBL" id="BCK85393.1"/>
    </source>
</evidence>
<proteinExistence type="predicted"/>
<reference evidence="1" key="1">
    <citation type="submission" date="2020-09" db="EMBL/GenBank/DDBJ databases">
        <title>New species isolated from human feces.</title>
        <authorList>
            <person name="Kitahara M."/>
            <person name="Shigeno Y."/>
            <person name="Shime M."/>
            <person name="Matsumoto Y."/>
            <person name="Nakamura S."/>
            <person name="Motooka D."/>
            <person name="Fukuoka S."/>
            <person name="Nishikawa H."/>
            <person name="Benno Y."/>
        </authorList>
    </citation>
    <scope>NUCLEOTIDE SEQUENCE</scope>
    <source>
        <strain evidence="1">MM59</strain>
    </source>
</reference>
<dbReference type="Proteomes" id="UP000679848">
    <property type="component" value="Chromosome"/>
</dbReference>
<dbReference type="KEGG" id="pfaa:MM59RIKEN_27120"/>
<dbReference type="AlphaFoldDB" id="A0A810QMH1"/>
<gene>
    <name evidence="1" type="ORF">MM59RIKEN_27120</name>
</gene>
<organism evidence="1 2">
    <name type="scientific">Pusillibacter faecalis</name>
    <dbReference type="NCBI Taxonomy" id="2714358"/>
    <lineage>
        <taxon>Bacteria</taxon>
        <taxon>Bacillati</taxon>
        <taxon>Bacillota</taxon>
        <taxon>Clostridia</taxon>
        <taxon>Eubacteriales</taxon>
        <taxon>Oscillospiraceae</taxon>
        <taxon>Pusillibacter</taxon>
    </lineage>
</organism>